<protein>
    <submittedName>
        <fullName evidence="2">Uncharacterized protein</fullName>
    </submittedName>
</protein>
<keyword evidence="1" id="KW-1133">Transmembrane helix</keyword>
<evidence type="ECO:0000313" key="3">
    <source>
        <dbReference type="Proteomes" id="UP000004291"/>
    </source>
</evidence>
<evidence type="ECO:0000313" key="2">
    <source>
        <dbReference type="EMBL" id="EDQ32469.1"/>
    </source>
</evidence>
<accession>A9DB96</accession>
<dbReference type="AlphaFoldDB" id="A9DB96"/>
<gene>
    <name evidence="2" type="ORF">HPDFL43_11736</name>
</gene>
<feature type="transmembrane region" description="Helical" evidence="1">
    <location>
        <begin position="13"/>
        <end position="36"/>
    </location>
</feature>
<keyword evidence="3" id="KW-1185">Reference proteome</keyword>
<keyword evidence="1" id="KW-0472">Membrane</keyword>
<organism evidence="2 3">
    <name type="scientific">Hoeflea phototrophica (strain DSM 17068 / NCIMB 14078 / DFL-43)</name>
    <dbReference type="NCBI Taxonomy" id="411684"/>
    <lineage>
        <taxon>Bacteria</taxon>
        <taxon>Pseudomonadati</taxon>
        <taxon>Pseudomonadota</taxon>
        <taxon>Alphaproteobacteria</taxon>
        <taxon>Hyphomicrobiales</taxon>
        <taxon>Rhizobiaceae</taxon>
        <taxon>Hoeflea</taxon>
    </lineage>
</organism>
<dbReference type="HOGENOM" id="CLU_3310926_0_0_5"/>
<reference evidence="2 3" key="1">
    <citation type="submission" date="2007-10" db="EMBL/GenBank/DDBJ databases">
        <authorList>
            <person name="Wagner-Dobler I."/>
            <person name="Ferriera S."/>
            <person name="Johnson J."/>
            <person name="Kravitz S."/>
            <person name="Beeson K."/>
            <person name="Sutton G."/>
            <person name="Rogers Y.-H."/>
            <person name="Friedman R."/>
            <person name="Frazier M."/>
            <person name="Venter J.C."/>
        </authorList>
    </citation>
    <scope>NUCLEOTIDE SEQUENCE [LARGE SCALE GENOMIC DNA]</scope>
    <source>
        <strain evidence="2 3">DFL-43</strain>
    </source>
</reference>
<reference evidence="2 3" key="2">
    <citation type="submission" date="2012-06" db="EMBL/GenBank/DDBJ databases">
        <authorList>
            <person name="Fiebig A."/>
        </authorList>
    </citation>
    <scope>NUCLEOTIDE SEQUENCE [LARGE SCALE GENOMIC DNA]</scope>
    <source>
        <strain evidence="2 3">DFL-43</strain>
    </source>
</reference>
<proteinExistence type="predicted"/>
<dbReference type="EMBL" id="ABIA03000004">
    <property type="protein sequence ID" value="EDQ32469.1"/>
    <property type="molecule type" value="Genomic_DNA"/>
</dbReference>
<evidence type="ECO:0000256" key="1">
    <source>
        <dbReference type="SAM" id="Phobius"/>
    </source>
</evidence>
<dbReference type="Proteomes" id="UP000004291">
    <property type="component" value="Chromosome"/>
</dbReference>
<comment type="caution">
    <text evidence="2">The sequence shown here is derived from an EMBL/GenBank/DDBJ whole genome shotgun (WGS) entry which is preliminary data.</text>
</comment>
<name>A9DB96_HOEPD</name>
<keyword evidence="1" id="KW-0812">Transmembrane</keyword>
<sequence>MNERKPGTEMPKWLLYGLIGKGALVAVVTVAVVAWVNWG</sequence>